<evidence type="ECO:0000313" key="2">
    <source>
        <dbReference type="Proteomes" id="UP000602004"/>
    </source>
</evidence>
<gene>
    <name evidence="1" type="ORF">GCM10011400_40170</name>
</gene>
<reference evidence="2" key="1">
    <citation type="journal article" date="2019" name="Int. J. Syst. Evol. Microbiol.">
        <title>The Global Catalogue of Microorganisms (GCM) 10K type strain sequencing project: providing services to taxonomists for standard genome sequencing and annotation.</title>
        <authorList>
            <consortium name="The Broad Institute Genomics Platform"/>
            <consortium name="The Broad Institute Genome Sequencing Center for Infectious Disease"/>
            <person name="Wu L."/>
            <person name="Ma J."/>
        </authorList>
    </citation>
    <scope>NUCLEOTIDE SEQUENCE [LARGE SCALE GENOMIC DNA]</scope>
    <source>
        <strain evidence="2">CGMCC 1.15103</strain>
    </source>
</reference>
<name>A0ABQ1N1A1_9BURK</name>
<proteinExistence type="predicted"/>
<dbReference type="EMBL" id="BMHL01000006">
    <property type="protein sequence ID" value="GGC48767.1"/>
    <property type="molecule type" value="Genomic_DNA"/>
</dbReference>
<organism evidence="1 2">
    <name type="scientific">Paraburkholderia caffeinilytica</name>
    <dbReference type="NCBI Taxonomy" id="1761016"/>
    <lineage>
        <taxon>Bacteria</taxon>
        <taxon>Pseudomonadati</taxon>
        <taxon>Pseudomonadota</taxon>
        <taxon>Betaproteobacteria</taxon>
        <taxon>Burkholderiales</taxon>
        <taxon>Burkholderiaceae</taxon>
        <taxon>Paraburkholderia</taxon>
    </lineage>
</organism>
<keyword evidence="2" id="KW-1185">Reference proteome</keyword>
<accession>A0ABQ1N1A1</accession>
<protein>
    <submittedName>
        <fullName evidence="1">Uncharacterized protein</fullName>
    </submittedName>
</protein>
<dbReference type="Proteomes" id="UP000602004">
    <property type="component" value="Unassembled WGS sequence"/>
</dbReference>
<evidence type="ECO:0000313" key="1">
    <source>
        <dbReference type="EMBL" id="GGC48767.1"/>
    </source>
</evidence>
<comment type="caution">
    <text evidence="1">The sequence shown here is derived from an EMBL/GenBank/DDBJ whole genome shotgun (WGS) entry which is preliminary data.</text>
</comment>
<sequence>MSARIELHQRLYTETVGNRMQTGATIAGGLLRQNKLLKRRAGGEGDCDFEAAGITRARKAGQQPP</sequence>